<comment type="caution">
    <text evidence="1">The sequence shown here is derived from an EMBL/GenBank/DDBJ whole genome shotgun (WGS) entry which is preliminary data.</text>
</comment>
<reference evidence="1" key="1">
    <citation type="submission" date="2021-03" db="EMBL/GenBank/DDBJ databases">
        <title>Draft genome sequence of rust myrtle Austropuccinia psidii MF-1, a brazilian biotype.</title>
        <authorList>
            <person name="Quecine M.C."/>
            <person name="Pachon D.M.R."/>
            <person name="Bonatelli M.L."/>
            <person name="Correr F.H."/>
            <person name="Franceschini L.M."/>
            <person name="Leite T.F."/>
            <person name="Margarido G.R.A."/>
            <person name="Almeida C.A."/>
            <person name="Ferrarezi J.A."/>
            <person name="Labate C.A."/>
        </authorList>
    </citation>
    <scope>NUCLEOTIDE SEQUENCE</scope>
    <source>
        <strain evidence="1">MF-1</strain>
    </source>
</reference>
<dbReference type="AlphaFoldDB" id="A0A9Q3GTP9"/>
<protein>
    <submittedName>
        <fullName evidence="1">Uncharacterized protein</fullName>
    </submittedName>
</protein>
<evidence type="ECO:0000313" key="2">
    <source>
        <dbReference type="Proteomes" id="UP000765509"/>
    </source>
</evidence>
<dbReference type="EMBL" id="AVOT02005626">
    <property type="protein sequence ID" value="MBW0479561.1"/>
    <property type="molecule type" value="Genomic_DNA"/>
</dbReference>
<organism evidence="1 2">
    <name type="scientific">Austropuccinia psidii MF-1</name>
    <dbReference type="NCBI Taxonomy" id="1389203"/>
    <lineage>
        <taxon>Eukaryota</taxon>
        <taxon>Fungi</taxon>
        <taxon>Dikarya</taxon>
        <taxon>Basidiomycota</taxon>
        <taxon>Pucciniomycotina</taxon>
        <taxon>Pucciniomycetes</taxon>
        <taxon>Pucciniales</taxon>
        <taxon>Sphaerophragmiaceae</taxon>
        <taxon>Austropuccinia</taxon>
    </lineage>
</organism>
<gene>
    <name evidence="1" type="ORF">O181_019276</name>
</gene>
<accession>A0A9Q3GTP9</accession>
<evidence type="ECO:0000313" key="1">
    <source>
        <dbReference type="EMBL" id="MBW0479561.1"/>
    </source>
</evidence>
<dbReference type="OrthoDB" id="8064578at2759"/>
<proteinExistence type="predicted"/>
<sequence length="120" mass="13450">MDPGTGNIKITHHVNFLPTKFPSSDPNSPMTNQNSLLLVPNEMETVPVVKDISLTTVQETNACESEENLQADIPPLEDTSIQPKLQTYKRYLWVLGHESVPQNGIHGDVGNPRKIFPYKR</sequence>
<dbReference type="Proteomes" id="UP000765509">
    <property type="component" value="Unassembled WGS sequence"/>
</dbReference>
<name>A0A9Q3GTP9_9BASI</name>
<keyword evidence="2" id="KW-1185">Reference proteome</keyword>